<dbReference type="Gene3D" id="3.60.110.10">
    <property type="entry name" value="Carbon-nitrogen hydrolase"/>
    <property type="match status" value="1"/>
</dbReference>
<dbReference type="PANTHER" id="PTHR46044:SF1">
    <property type="entry name" value="CN HYDROLASE DOMAIN-CONTAINING PROTEIN"/>
    <property type="match status" value="1"/>
</dbReference>
<gene>
    <name evidence="3" type="ORF">BS50DRAFT_579393</name>
</gene>
<proteinExistence type="inferred from homology"/>
<dbReference type="InterPro" id="IPR036526">
    <property type="entry name" value="C-N_Hydrolase_sf"/>
</dbReference>
<organism evidence="3 4">
    <name type="scientific">Corynespora cassiicola Philippines</name>
    <dbReference type="NCBI Taxonomy" id="1448308"/>
    <lineage>
        <taxon>Eukaryota</taxon>
        <taxon>Fungi</taxon>
        <taxon>Dikarya</taxon>
        <taxon>Ascomycota</taxon>
        <taxon>Pezizomycotina</taxon>
        <taxon>Dothideomycetes</taxon>
        <taxon>Pleosporomycetidae</taxon>
        <taxon>Pleosporales</taxon>
        <taxon>Corynesporascaceae</taxon>
        <taxon>Corynespora</taxon>
    </lineage>
</organism>
<dbReference type="PANTHER" id="PTHR46044">
    <property type="entry name" value="NITRILASE"/>
    <property type="match status" value="1"/>
</dbReference>
<name>A0A2T2N477_CORCC</name>
<evidence type="ECO:0000313" key="4">
    <source>
        <dbReference type="Proteomes" id="UP000240883"/>
    </source>
</evidence>
<reference evidence="3 4" key="1">
    <citation type="journal article" date="2018" name="Front. Microbiol.">
        <title>Genome-Wide Analysis of Corynespora cassiicola Leaf Fall Disease Putative Effectors.</title>
        <authorList>
            <person name="Lopez D."/>
            <person name="Ribeiro S."/>
            <person name="Label P."/>
            <person name="Fumanal B."/>
            <person name="Venisse J.S."/>
            <person name="Kohler A."/>
            <person name="de Oliveira R.R."/>
            <person name="Labutti K."/>
            <person name="Lipzen A."/>
            <person name="Lail K."/>
            <person name="Bauer D."/>
            <person name="Ohm R.A."/>
            <person name="Barry K.W."/>
            <person name="Spatafora J."/>
            <person name="Grigoriev I.V."/>
            <person name="Martin F.M."/>
            <person name="Pujade-Renaud V."/>
        </authorList>
    </citation>
    <scope>NUCLEOTIDE SEQUENCE [LARGE SCALE GENOMIC DNA]</scope>
    <source>
        <strain evidence="3 4">Philippines</strain>
    </source>
</reference>
<keyword evidence="4" id="KW-1185">Reference proteome</keyword>
<evidence type="ECO:0000256" key="1">
    <source>
        <dbReference type="ARBA" id="ARBA00008129"/>
    </source>
</evidence>
<dbReference type="CDD" id="cd07564">
    <property type="entry name" value="nitrilases_CHs"/>
    <property type="match status" value="1"/>
</dbReference>
<sequence length="320" mass="35111">MRASVKVAAVQTAPVSFDLQKSIEKVAKYTSEAARSGADLVVFPEGFLSAYPWRYAFDATIGSREPRGRKWYAKYYDSAIDIASAEFSTLCEIAERNNVFLSVGIIEKSGATLYCSAVLIGRDGSLLSNHRKLIPTAAERLVWGRGAGDGLNVVDTELGKVGGLICWENYMPAARLALYQQGIEIYIAPNADDLPAWVASMQHIAKEGRCFVISVNQFCKVSDFPSDYPPFTPEHHDRQSDGSPWTPDAVLSHGRSCIVGPLGEFLAEPVVDKDEILYAELKRDDLIGSRMDFDAVGSYSRPDIFSLNVNTKPAVNVSLE</sequence>
<dbReference type="InterPro" id="IPR044149">
    <property type="entry name" value="Nitrilases_CHs"/>
</dbReference>
<accession>A0A2T2N477</accession>
<evidence type="ECO:0000259" key="2">
    <source>
        <dbReference type="PROSITE" id="PS50263"/>
    </source>
</evidence>
<feature type="domain" description="CN hydrolase" evidence="2">
    <location>
        <begin position="5"/>
        <end position="283"/>
    </location>
</feature>
<dbReference type="EMBL" id="KZ678150">
    <property type="protein sequence ID" value="PSN60233.1"/>
    <property type="molecule type" value="Genomic_DNA"/>
</dbReference>
<dbReference type="STRING" id="1448308.A0A2T2N477"/>
<dbReference type="AlphaFoldDB" id="A0A2T2N477"/>
<dbReference type="SUPFAM" id="SSF56317">
    <property type="entry name" value="Carbon-nitrogen hydrolase"/>
    <property type="match status" value="1"/>
</dbReference>
<dbReference type="Pfam" id="PF00795">
    <property type="entry name" value="CN_hydrolase"/>
    <property type="match status" value="1"/>
</dbReference>
<dbReference type="OrthoDB" id="10250282at2759"/>
<dbReference type="InterPro" id="IPR003010">
    <property type="entry name" value="C-N_Hydrolase"/>
</dbReference>
<comment type="similarity">
    <text evidence="1">Belongs to the carbon-nitrogen hydrolase superfamily. Nitrilase family.</text>
</comment>
<dbReference type="GO" id="GO:0003824">
    <property type="term" value="F:catalytic activity"/>
    <property type="evidence" value="ECO:0007669"/>
    <property type="project" value="InterPro"/>
</dbReference>
<dbReference type="Proteomes" id="UP000240883">
    <property type="component" value="Unassembled WGS sequence"/>
</dbReference>
<protein>
    <submittedName>
        <fullName evidence="3">Putative nitrilase</fullName>
    </submittedName>
</protein>
<dbReference type="PROSITE" id="PS50263">
    <property type="entry name" value="CN_HYDROLASE"/>
    <property type="match status" value="1"/>
</dbReference>
<evidence type="ECO:0000313" key="3">
    <source>
        <dbReference type="EMBL" id="PSN60233.1"/>
    </source>
</evidence>